<dbReference type="InterPro" id="IPR010982">
    <property type="entry name" value="Lambda_DNA-bd_dom_sf"/>
</dbReference>
<dbReference type="SMART" id="SM00530">
    <property type="entry name" value="HTH_XRE"/>
    <property type="match status" value="1"/>
</dbReference>
<dbReference type="Gene3D" id="1.10.260.40">
    <property type="entry name" value="lambda repressor-like DNA-binding domains"/>
    <property type="match status" value="1"/>
</dbReference>
<reference evidence="2 3" key="1">
    <citation type="journal article" date="2015" name="Nature">
        <title>rRNA introns, odd ribosomes, and small enigmatic genomes across a large radiation of phyla.</title>
        <authorList>
            <person name="Brown C.T."/>
            <person name="Hug L.A."/>
            <person name="Thomas B.C."/>
            <person name="Sharon I."/>
            <person name="Castelle C.J."/>
            <person name="Singh A."/>
            <person name="Wilkins M.J."/>
            <person name="Williams K.H."/>
            <person name="Banfield J.F."/>
        </authorList>
    </citation>
    <scope>NUCLEOTIDE SEQUENCE [LARGE SCALE GENOMIC DNA]</scope>
</reference>
<dbReference type="AlphaFoldDB" id="A0A0G0L161"/>
<dbReference type="Proteomes" id="UP000034081">
    <property type="component" value="Unassembled WGS sequence"/>
</dbReference>
<dbReference type="PROSITE" id="PS50943">
    <property type="entry name" value="HTH_CROC1"/>
    <property type="match status" value="1"/>
</dbReference>
<protein>
    <recommendedName>
        <fullName evidence="1">HTH cro/C1-type domain-containing protein</fullName>
    </recommendedName>
</protein>
<accession>A0A0G0L161</accession>
<gene>
    <name evidence="2" type="ORF">UT08_C0014G0024</name>
</gene>
<evidence type="ECO:0000313" key="2">
    <source>
        <dbReference type="EMBL" id="KKQ84732.1"/>
    </source>
</evidence>
<dbReference type="Pfam" id="PF01381">
    <property type="entry name" value="HTH_3"/>
    <property type="match status" value="1"/>
</dbReference>
<evidence type="ECO:0000313" key="3">
    <source>
        <dbReference type="Proteomes" id="UP000034081"/>
    </source>
</evidence>
<feature type="domain" description="HTH cro/C1-type" evidence="1">
    <location>
        <begin position="36"/>
        <end position="91"/>
    </location>
</feature>
<dbReference type="CDD" id="cd00093">
    <property type="entry name" value="HTH_XRE"/>
    <property type="match status" value="1"/>
</dbReference>
<dbReference type="STRING" id="1618570.UT08_C0014G0024"/>
<sequence length="92" mass="10855">MGNMDWKTHKRQLLKRSEFREALKETELEYQVARMLIEARIKKGYTQKELAKKLETKQSVISRVESARSLPSLTFLRKLASVLDTNLKLEFK</sequence>
<evidence type="ECO:0000259" key="1">
    <source>
        <dbReference type="PROSITE" id="PS50943"/>
    </source>
</evidence>
<name>A0A0G0L161_9BACT</name>
<comment type="caution">
    <text evidence="2">The sequence shown here is derived from an EMBL/GenBank/DDBJ whole genome shotgun (WGS) entry which is preliminary data.</text>
</comment>
<dbReference type="EMBL" id="LBVL01000014">
    <property type="protein sequence ID" value="KKQ84732.1"/>
    <property type="molecule type" value="Genomic_DNA"/>
</dbReference>
<organism evidence="2 3">
    <name type="scientific">Candidatus Woesebacteria bacterium GW2011_GWB1_38_8</name>
    <dbReference type="NCBI Taxonomy" id="1618570"/>
    <lineage>
        <taxon>Bacteria</taxon>
        <taxon>Candidatus Woeseibacteriota</taxon>
    </lineage>
</organism>
<dbReference type="InterPro" id="IPR001387">
    <property type="entry name" value="Cro/C1-type_HTH"/>
</dbReference>
<dbReference type="SUPFAM" id="SSF47413">
    <property type="entry name" value="lambda repressor-like DNA-binding domains"/>
    <property type="match status" value="1"/>
</dbReference>
<proteinExistence type="predicted"/>
<dbReference type="GO" id="GO:0003677">
    <property type="term" value="F:DNA binding"/>
    <property type="evidence" value="ECO:0007669"/>
    <property type="project" value="InterPro"/>
</dbReference>